<gene>
    <name evidence="2" type="ORF">GXW76_23090</name>
</gene>
<evidence type="ECO:0000313" key="3">
    <source>
        <dbReference type="Proteomes" id="UP001138751"/>
    </source>
</evidence>
<dbReference type="RefSeq" id="WP_211864502.1">
    <property type="nucleotide sequence ID" value="NZ_JAAEDM010000111.1"/>
</dbReference>
<name>A0A9X9X3U7_9PROT</name>
<feature type="transmembrane region" description="Helical" evidence="1">
    <location>
        <begin position="446"/>
        <end position="466"/>
    </location>
</feature>
<dbReference type="Gene3D" id="2.70.70.10">
    <property type="entry name" value="Glucose Permease (Domain IIA)"/>
    <property type="match status" value="1"/>
</dbReference>
<dbReference type="Proteomes" id="UP001138751">
    <property type="component" value="Unassembled WGS sequence"/>
</dbReference>
<comment type="caution">
    <text evidence="2">The sequence shown here is derived from an EMBL/GenBank/DDBJ whole genome shotgun (WGS) entry which is preliminary data.</text>
</comment>
<feature type="transmembrane region" description="Helical" evidence="1">
    <location>
        <begin position="266"/>
        <end position="284"/>
    </location>
</feature>
<keyword evidence="1" id="KW-0472">Membrane</keyword>
<reference evidence="2" key="2">
    <citation type="journal article" date="2021" name="Syst. Appl. Microbiol.">
        <title>Roseomonas hellenica sp. nov., isolated from roots of wild-growing Alkanna tinctoria.</title>
        <authorList>
            <person name="Rat A."/>
            <person name="Naranjo H.D."/>
            <person name="Lebbe L."/>
            <person name="Cnockaert M."/>
            <person name="Krigas N."/>
            <person name="Grigoriadou K."/>
            <person name="Maloupa E."/>
            <person name="Willems A."/>
        </authorList>
    </citation>
    <scope>NUCLEOTIDE SEQUENCE</scope>
    <source>
        <strain evidence="2">LMG 31231</strain>
    </source>
</reference>
<feature type="non-terminal residue" evidence="2">
    <location>
        <position position="1637"/>
    </location>
</feature>
<evidence type="ECO:0000256" key="1">
    <source>
        <dbReference type="SAM" id="Phobius"/>
    </source>
</evidence>
<reference evidence="2" key="1">
    <citation type="submission" date="2020-01" db="EMBL/GenBank/DDBJ databases">
        <authorList>
            <person name="Rat A."/>
        </authorList>
    </citation>
    <scope>NUCLEOTIDE SEQUENCE</scope>
    <source>
        <strain evidence="2">LMG 31231</strain>
    </source>
</reference>
<dbReference type="EMBL" id="JAAEDM010000111">
    <property type="protein sequence ID" value="MBR0674076.1"/>
    <property type="molecule type" value="Genomic_DNA"/>
</dbReference>
<feature type="transmembrane region" description="Helical" evidence="1">
    <location>
        <begin position="478"/>
        <end position="499"/>
    </location>
</feature>
<sequence>MALGHALLHPDRVRRALDADASADAYGATMDGALGLFGFGDPGPPAAAWAEGIRSRAEPVVEAVGRAGREGPFAAFFDTPSPDIPGLMAQLGGIVDAAATLDADALRLRLTAAFDTVFAVIPDLRLPDIAGVLNTEIDAALGILEAPLLGGRRDAAAHRAFRTAAEIRRRLHGLADPLPPAFTGFDLKVFLRTRFMALLARLDAPALGAFGTQVGAFKDEFGKLFDALGRVSVRVEVQAGGPQPMADPAPTVADEAKVTPFPVGHALWWLDLITGIVAVFNLIWEMVRTGNFKGRGFDGFVSVVVLLWQMARVITRAAAPQDMGEWPSGTQWLFSDQGDFVLSFAARLLATPYDAGKNTVTNWVGSVLIRGLKHVTAVSQVRFIYQFARSMWYFDEWNKLPEASRPPPSFLRTTWAAWGPMWMCGLLCGLFPSWDDFHLEGFPTSLLVWLIIGAVCALAVCIGMLIDRPKRTPPAEDHATHGMMTGVVVLLIILVAILVEGLESDDKGAAIGALIGVSVFIALAIFFSWLPKTQSWGSFLLIAIAGLIGAYAVPFVLWWDYIDDGRDKPGVFENLSADSSPYRLPFTAGENWMCSQGTHGIFSHHTKDGTTNHYAFDFNEVEGSVVRAARDGVITELQEAFEDRKQDPNYLHVLHTSWVQGHDPGEDDERVITFGNYFHLMQGGVLPVLGQAVRRGDDIARLDSTGRSAQQHIHIATEEQQRGEAQGLPFVFGDEDTKGFRHYPLLAWIGGKGKIAGKPVSYAFYTSGNAAPDGPPPAATLELALGPAGIADHMHRVFIPAEAIAGTDDPVIVFAEPQHGHSHRISLTRAAIAGLRRRREWSETGITVEAAPDGHDHAPLRRPLRSLTLELKTGVSATAGTHQHDISVDLTTLLPGIPATTTVTSTDDYANVGRATPAPARHRHAVDLTAAAIRSLLQRDVPAAAEVTVQVADGHAHGLDETFPEPSATTLPELSAALVAPPLARLAIGTPGPYRLFGGQAILRINDRVSEAWLLGAHRPELHPDLPAERGFAAGETLRFDTTDIHPATDTRGSARLGAAAMTRALRTSGGRLRHAALVPVPVIVIETRIRGSDARLRRTGGAGIFGTGAGPESRGAGDLPDIGAIPRAALTAHVAGVLQNGWAAPPVAVGNAFQAGGPPLDLTPSAPRNAAVLALAAAPADGAIATPSELPLHPGLVGVTGGWAVPILAAPAVLRLDLAHAAMTGAQRQASPLLVIVSGASQAVTFTAADADADAVARRIMLGADGVRAWAEGATTVVVATVAGGSDVSLSMMKDPGLALGVVSGASAPLTAGGLVRDSAAVTPAILRDVVADAAGRDAPPYDPAVVQPAATEQGDRIRLAVAAGHTVRRAAEGLPLLAGTAAAGQQWDSDALPAILSLAGSSWTDIEVDGATLRVPLTGEPARIEIGPLPRLPANSDRLELDVNGAPLAIVFDGLEASVAGVAARIAAASNAITVRFAYRLTVCGTLHGEANGPAPLRLSESQLLNVAGYLRDRATLEDAAIGPVGDALQAGPRGPIDNDPPTVAWRRRGARSARLTVPAADPPSLVAAAGDTLAVTVPTGGDPFGLTVSPANTAATTATFPVALPRDVATWGFAASQGGTDQAVATAQVAAMPA</sequence>
<feature type="transmembrane region" description="Helical" evidence="1">
    <location>
        <begin position="511"/>
        <end position="530"/>
    </location>
</feature>
<keyword evidence="3" id="KW-1185">Reference proteome</keyword>
<keyword evidence="1" id="KW-0812">Transmembrane</keyword>
<accession>A0A9X9X3U7</accession>
<keyword evidence="1" id="KW-1133">Transmembrane helix</keyword>
<protein>
    <submittedName>
        <fullName evidence="2">Uncharacterized protein</fullName>
    </submittedName>
</protein>
<feature type="transmembrane region" description="Helical" evidence="1">
    <location>
        <begin position="537"/>
        <end position="559"/>
    </location>
</feature>
<dbReference type="CDD" id="cd12797">
    <property type="entry name" value="M23_peptidase"/>
    <property type="match status" value="1"/>
</dbReference>
<feature type="transmembrane region" description="Helical" evidence="1">
    <location>
        <begin position="415"/>
        <end position="434"/>
    </location>
</feature>
<evidence type="ECO:0000313" key="2">
    <source>
        <dbReference type="EMBL" id="MBR0674076.1"/>
    </source>
</evidence>
<dbReference type="InterPro" id="IPR011055">
    <property type="entry name" value="Dup_hybrid_motif"/>
</dbReference>
<proteinExistence type="predicted"/>
<organism evidence="2 3">
    <name type="scientific">Neoroseomonas soli</name>
    <dbReference type="NCBI Taxonomy" id="1081025"/>
    <lineage>
        <taxon>Bacteria</taxon>
        <taxon>Pseudomonadati</taxon>
        <taxon>Pseudomonadota</taxon>
        <taxon>Alphaproteobacteria</taxon>
        <taxon>Acetobacterales</taxon>
        <taxon>Acetobacteraceae</taxon>
        <taxon>Neoroseomonas</taxon>
    </lineage>
</organism>